<dbReference type="InterPro" id="IPR036691">
    <property type="entry name" value="Endo/exonu/phosph_ase_sf"/>
</dbReference>
<dbReference type="AlphaFoldDB" id="A0A1B6KRB4"/>
<name>A0A1B6KRB4_9HEMI</name>
<feature type="non-terminal residue" evidence="2">
    <location>
        <position position="182"/>
    </location>
</feature>
<proteinExistence type="predicted"/>
<feature type="non-terminal residue" evidence="2">
    <location>
        <position position="1"/>
    </location>
</feature>
<evidence type="ECO:0000256" key="1">
    <source>
        <dbReference type="SAM" id="SignalP"/>
    </source>
</evidence>
<dbReference type="SUPFAM" id="SSF56219">
    <property type="entry name" value="DNase I-like"/>
    <property type="match status" value="1"/>
</dbReference>
<dbReference type="EMBL" id="GEBQ01026000">
    <property type="protein sequence ID" value="JAT13977.1"/>
    <property type="molecule type" value="Transcribed_RNA"/>
</dbReference>
<feature type="chain" id="PRO_5008586804" description="Endonuclease/exonuclease/phosphatase domain-containing protein" evidence="1">
    <location>
        <begin position="24"/>
        <end position="182"/>
    </location>
</feature>
<feature type="signal peptide" evidence="1">
    <location>
        <begin position="1"/>
        <end position="23"/>
    </location>
</feature>
<protein>
    <recommendedName>
        <fullName evidence="3">Endonuclease/exonuclease/phosphatase domain-containing protein</fullName>
    </recommendedName>
</protein>
<keyword evidence="1" id="KW-0732">Signal</keyword>
<evidence type="ECO:0000313" key="2">
    <source>
        <dbReference type="EMBL" id="JAT13977.1"/>
    </source>
</evidence>
<evidence type="ECO:0008006" key="3">
    <source>
        <dbReference type="Google" id="ProtNLM"/>
    </source>
</evidence>
<gene>
    <name evidence="2" type="ORF">g.54990</name>
</gene>
<sequence length="182" mass="20159">SVLLKYGHRLLLLCVAYIPFNQPTGVYQSLCDALEQLHLQVGPECNMVLVGDFNLNSANSPGVSSDLLYDLTNTLGLLQRSDILSVRGSQLDLLFSDLPCDVSRSIDSLVNEDIHHPALDIDLSLHSLAITPQYILSPNYFKCDINQLRADVNILNSTIEHSSPDSEEKFNKYITTLSGLIK</sequence>
<reference evidence="2" key="1">
    <citation type="submission" date="2015-11" db="EMBL/GenBank/DDBJ databases">
        <title>De novo transcriptome assembly of four potential Pierce s Disease insect vectors from Arizona vineyards.</title>
        <authorList>
            <person name="Tassone E.E."/>
        </authorList>
    </citation>
    <scope>NUCLEOTIDE SEQUENCE</scope>
</reference>
<organism evidence="2">
    <name type="scientific">Graphocephala atropunctata</name>
    <dbReference type="NCBI Taxonomy" id="36148"/>
    <lineage>
        <taxon>Eukaryota</taxon>
        <taxon>Metazoa</taxon>
        <taxon>Ecdysozoa</taxon>
        <taxon>Arthropoda</taxon>
        <taxon>Hexapoda</taxon>
        <taxon>Insecta</taxon>
        <taxon>Pterygota</taxon>
        <taxon>Neoptera</taxon>
        <taxon>Paraneoptera</taxon>
        <taxon>Hemiptera</taxon>
        <taxon>Auchenorrhyncha</taxon>
        <taxon>Membracoidea</taxon>
        <taxon>Cicadellidae</taxon>
        <taxon>Cicadellinae</taxon>
        <taxon>Cicadellini</taxon>
        <taxon>Graphocephala</taxon>
    </lineage>
</organism>
<accession>A0A1B6KRB4</accession>